<keyword evidence="16" id="KW-1185">Reference proteome</keyword>
<keyword evidence="6 14" id="KW-0812">Transmembrane</keyword>
<evidence type="ECO:0000256" key="9">
    <source>
        <dbReference type="ARBA" id="ARBA00023136"/>
    </source>
</evidence>
<dbReference type="GO" id="GO:0016757">
    <property type="term" value="F:glycosyltransferase activity"/>
    <property type="evidence" value="ECO:0007669"/>
    <property type="project" value="UniProtKB-KW"/>
</dbReference>
<keyword evidence="11" id="KW-0294">Fucose metabolism</keyword>
<evidence type="ECO:0000256" key="6">
    <source>
        <dbReference type="ARBA" id="ARBA00022692"/>
    </source>
</evidence>
<reference evidence="15 16" key="1">
    <citation type="journal article" date="2020" name="IScience">
        <title>Genome Sequencing of the Endangered Kingdonia uniflora (Circaeasteraceae, Ranunculales) Reveals Potential Mechanisms of Evolutionary Specialization.</title>
        <authorList>
            <person name="Sun Y."/>
            <person name="Deng T."/>
            <person name="Zhang A."/>
            <person name="Moore M.J."/>
            <person name="Landis J.B."/>
            <person name="Lin N."/>
            <person name="Zhang H."/>
            <person name="Zhang X."/>
            <person name="Huang J."/>
            <person name="Zhang X."/>
            <person name="Sun H."/>
            <person name="Wang H."/>
        </authorList>
    </citation>
    <scope>NUCLEOTIDE SEQUENCE [LARGE SCALE GENOMIC DNA]</scope>
    <source>
        <strain evidence="15">TB1705</strain>
        <tissue evidence="15">Leaf</tissue>
    </source>
</reference>
<evidence type="ECO:0000256" key="8">
    <source>
        <dbReference type="ARBA" id="ARBA00022989"/>
    </source>
</evidence>
<protein>
    <recommendedName>
        <fullName evidence="13">O-fucosyltransferase family protein</fullName>
    </recommendedName>
</protein>
<evidence type="ECO:0000313" key="15">
    <source>
        <dbReference type="EMBL" id="KAF6155455.1"/>
    </source>
</evidence>
<evidence type="ECO:0000256" key="10">
    <source>
        <dbReference type="ARBA" id="ARBA00023180"/>
    </source>
</evidence>
<evidence type="ECO:0000256" key="5">
    <source>
        <dbReference type="ARBA" id="ARBA00022679"/>
    </source>
</evidence>
<keyword evidence="4" id="KW-0328">Glycosyltransferase</keyword>
<dbReference type="GO" id="GO:0005737">
    <property type="term" value="C:cytoplasm"/>
    <property type="evidence" value="ECO:0007669"/>
    <property type="project" value="TreeGrafter"/>
</dbReference>
<gene>
    <name evidence="15" type="ORF">GIB67_019981</name>
</gene>
<feature type="transmembrane region" description="Helical" evidence="14">
    <location>
        <begin position="79"/>
        <end position="99"/>
    </location>
</feature>
<comment type="caution">
    <text evidence="15">The sequence shown here is derived from an EMBL/GenBank/DDBJ whole genome shotgun (WGS) entry which is preliminary data.</text>
</comment>
<comment type="pathway">
    <text evidence="2">Glycan metabolism.</text>
</comment>
<comment type="similarity">
    <text evidence="3">Belongs to the glycosyltransferase GT106 family.</text>
</comment>
<evidence type="ECO:0000313" key="16">
    <source>
        <dbReference type="Proteomes" id="UP000541444"/>
    </source>
</evidence>
<accession>A0A7J7MKK7</accession>
<keyword evidence="7" id="KW-0735">Signal-anchor</keyword>
<keyword evidence="9 14" id="KW-0472">Membrane</keyword>
<dbReference type="Pfam" id="PF10250">
    <property type="entry name" value="O-FucT"/>
    <property type="match status" value="1"/>
</dbReference>
<dbReference type="Gene3D" id="3.40.50.80">
    <property type="entry name" value="Nucleotide-binding domain of ferredoxin-NADP reductase (FNR) module"/>
    <property type="match status" value="1"/>
</dbReference>
<feature type="transmembrane region" description="Helical" evidence="14">
    <location>
        <begin position="106"/>
        <end position="125"/>
    </location>
</feature>
<keyword evidence="12" id="KW-0119">Carbohydrate metabolism</keyword>
<keyword evidence="5" id="KW-0808">Transferase</keyword>
<evidence type="ECO:0000256" key="7">
    <source>
        <dbReference type="ARBA" id="ARBA00022968"/>
    </source>
</evidence>
<evidence type="ECO:0000256" key="4">
    <source>
        <dbReference type="ARBA" id="ARBA00022676"/>
    </source>
</evidence>
<dbReference type="OrthoDB" id="1734137at2759"/>
<proteinExistence type="inferred from homology"/>
<evidence type="ECO:0000256" key="11">
    <source>
        <dbReference type="ARBA" id="ARBA00023253"/>
    </source>
</evidence>
<comment type="subcellular location">
    <subcellularLocation>
        <location evidence="1">Membrane</location>
        <topology evidence="1">Single-pass type II membrane protein</topology>
    </subcellularLocation>
</comment>
<dbReference type="InterPro" id="IPR019378">
    <property type="entry name" value="GDP-Fuc_O-FucTrfase"/>
</dbReference>
<organism evidence="15 16">
    <name type="scientific">Kingdonia uniflora</name>
    <dbReference type="NCBI Taxonomy" id="39325"/>
    <lineage>
        <taxon>Eukaryota</taxon>
        <taxon>Viridiplantae</taxon>
        <taxon>Streptophyta</taxon>
        <taxon>Embryophyta</taxon>
        <taxon>Tracheophyta</taxon>
        <taxon>Spermatophyta</taxon>
        <taxon>Magnoliopsida</taxon>
        <taxon>Ranunculales</taxon>
        <taxon>Circaeasteraceae</taxon>
        <taxon>Kingdonia</taxon>
    </lineage>
</organism>
<keyword evidence="8 14" id="KW-1133">Transmembrane helix</keyword>
<dbReference type="PANTHER" id="PTHR31741">
    <property type="entry name" value="OS02G0726500 PROTEIN-RELATED"/>
    <property type="match status" value="1"/>
</dbReference>
<evidence type="ECO:0000256" key="14">
    <source>
        <dbReference type="SAM" id="Phobius"/>
    </source>
</evidence>
<dbReference type="GO" id="GO:0016020">
    <property type="term" value="C:membrane"/>
    <property type="evidence" value="ECO:0007669"/>
    <property type="project" value="UniProtKB-SubCell"/>
</dbReference>
<sequence>MPSDADSHLEVKLVSVPPKIPLSPKRVYKNNGYLMVSCNGGFNQMRAAICNLVAISRYLNVTLIVPELDKTSFWADPSILITAFVGTAIVFGCFSAAAMLAKRREYLYLGGLLSSGLSILFWLHFTSSIFGGSTAMFKFKVRVAEVICSIVIIHIRATFTTTRYGCRPNFGEIFDSVCESWGHVDVGVIVCGPQSIESSVC</sequence>
<evidence type="ECO:0000256" key="12">
    <source>
        <dbReference type="ARBA" id="ARBA00023277"/>
    </source>
</evidence>
<dbReference type="Proteomes" id="UP000541444">
    <property type="component" value="Unassembled WGS sequence"/>
</dbReference>
<evidence type="ECO:0000256" key="3">
    <source>
        <dbReference type="ARBA" id="ARBA00007737"/>
    </source>
</evidence>
<dbReference type="InterPro" id="IPR039261">
    <property type="entry name" value="FNR_nucleotide-bd"/>
</dbReference>
<name>A0A7J7MKK7_9MAGN</name>
<dbReference type="EMBL" id="JACGCM010001428">
    <property type="protein sequence ID" value="KAF6155455.1"/>
    <property type="molecule type" value="Genomic_DNA"/>
</dbReference>
<dbReference type="AlphaFoldDB" id="A0A7J7MKK7"/>
<keyword evidence="10" id="KW-0325">Glycoprotein</keyword>
<evidence type="ECO:0000256" key="13">
    <source>
        <dbReference type="ARBA" id="ARBA00030350"/>
    </source>
</evidence>
<evidence type="ECO:0000256" key="2">
    <source>
        <dbReference type="ARBA" id="ARBA00004881"/>
    </source>
</evidence>
<dbReference type="PANTHER" id="PTHR31741:SF3">
    <property type="entry name" value="O-FUCOSYLTRANSFERASE FAMILY PROTEIN"/>
    <property type="match status" value="1"/>
</dbReference>
<dbReference type="GO" id="GO:0006004">
    <property type="term" value="P:fucose metabolic process"/>
    <property type="evidence" value="ECO:0007669"/>
    <property type="project" value="UniProtKB-KW"/>
</dbReference>
<evidence type="ECO:0000256" key="1">
    <source>
        <dbReference type="ARBA" id="ARBA00004606"/>
    </source>
</evidence>